<gene>
    <name evidence="9" type="ORF">CONCODRAFT_12386</name>
</gene>
<keyword evidence="3" id="KW-0479">Metal-binding</keyword>
<evidence type="ECO:0000256" key="1">
    <source>
        <dbReference type="ARBA" id="ARBA00004141"/>
    </source>
</evidence>
<dbReference type="Gene3D" id="3.40.50.1000">
    <property type="entry name" value="HAD superfamily/HAD-like"/>
    <property type="match status" value="1"/>
</dbReference>
<name>A0A137NSY8_CONC2</name>
<evidence type="ECO:0000256" key="4">
    <source>
        <dbReference type="ARBA" id="ARBA00022842"/>
    </source>
</evidence>
<dbReference type="GO" id="GO:0016887">
    <property type="term" value="F:ATP hydrolysis activity"/>
    <property type="evidence" value="ECO:0007669"/>
    <property type="project" value="InterPro"/>
</dbReference>
<dbReference type="InterPro" id="IPR032630">
    <property type="entry name" value="P_typ_ATPase_c"/>
</dbReference>
<dbReference type="GO" id="GO:0005802">
    <property type="term" value="C:trans-Golgi network"/>
    <property type="evidence" value="ECO:0007669"/>
    <property type="project" value="TreeGrafter"/>
</dbReference>
<dbReference type="InterPro" id="IPR036412">
    <property type="entry name" value="HAD-like_sf"/>
</dbReference>
<keyword evidence="4" id="KW-0460">Magnesium</keyword>
<keyword evidence="2 7" id="KW-0812">Transmembrane</keyword>
<dbReference type="GO" id="GO:0140326">
    <property type="term" value="F:ATPase-coupled intramembrane lipid transporter activity"/>
    <property type="evidence" value="ECO:0007669"/>
    <property type="project" value="TreeGrafter"/>
</dbReference>
<evidence type="ECO:0000256" key="7">
    <source>
        <dbReference type="SAM" id="Phobius"/>
    </source>
</evidence>
<keyword evidence="10" id="KW-1185">Reference proteome</keyword>
<dbReference type="InterPro" id="IPR023214">
    <property type="entry name" value="HAD_sf"/>
</dbReference>
<evidence type="ECO:0000313" key="10">
    <source>
        <dbReference type="Proteomes" id="UP000070444"/>
    </source>
</evidence>
<sequence length="373" mass="42450">MLTGDKVETAICIARSSNLCYQGQKIHKIVNLRKIYEAQNELESLQSQAHSTCLVIDGQSLQFYLSNMKLEFIKIATNLACVVCCRCSPTQKAEITQLIKTYTKKRTLAIGDGGNDVSMIQMANVGVGIVGKEGKQASLAADFSVEQFSALTRLLLWHGRNSYKRSAKISLFIIHRGLIISTMQVVFSAIFYFSPIALFQGVLLVGYTTLYTNFPVFALVLDSDITEDIALMYPELYKDLTKGRTLSYRTFFTWFLISVYQGGIIMLFGILLFDQQFINIISICFTSLILNELITVALEVDRWHWYMFVSQLLSLGFYALSIYLFPNEFDIAFILTQEFWWKVGLITILSCFPLFIIRCFKKGVKTPEYTKLN</sequence>
<dbReference type="SUPFAM" id="SSF81665">
    <property type="entry name" value="Calcium ATPase, transmembrane domain M"/>
    <property type="match status" value="1"/>
</dbReference>
<dbReference type="GO" id="GO:0006890">
    <property type="term" value="P:retrograde vesicle-mediated transport, Golgi to endoplasmic reticulum"/>
    <property type="evidence" value="ECO:0007669"/>
    <property type="project" value="TreeGrafter"/>
</dbReference>
<feature type="transmembrane region" description="Helical" evidence="7">
    <location>
        <begin position="277"/>
        <end position="298"/>
    </location>
</feature>
<dbReference type="InterPro" id="IPR001757">
    <property type="entry name" value="P_typ_ATPase"/>
</dbReference>
<reference evidence="9 10" key="1">
    <citation type="journal article" date="2015" name="Genome Biol. Evol.">
        <title>Phylogenomic analyses indicate that early fungi evolved digesting cell walls of algal ancestors of land plants.</title>
        <authorList>
            <person name="Chang Y."/>
            <person name="Wang S."/>
            <person name="Sekimoto S."/>
            <person name="Aerts A.L."/>
            <person name="Choi C."/>
            <person name="Clum A."/>
            <person name="LaButti K.M."/>
            <person name="Lindquist E.A."/>
            <person name="Yee Ngan C."/>
            <person name="Ohm R.A."/>
            <person name="Salamov A.A."/>
            <person name="Grigoriev I.V."/>
            <person name="Spatafora J.W."/>
            <person name="Berbee M.L."/>
        </authorList>
    </citation>
    <scope>NUCLEOTIDE SEQUENCE [LARGE SCALE GENOMIC DNA]</scope>
    <source>
        <strain evidence="9 10">NRRL 28638</strain>
    </source>
</reference>
<feature type="transmembrane region" description="Helical" evidence="7">
    <location>
        <begin position="198"/>
        <end position="221"/>
    </location>
</feature>
<dbReference type="STRING" id="796925.A0A137NSY8"/>
<feature type="transmembrane region" description="Helical" evidence="7">
    <location>
        <begin position="305"/>
        <end position="324"/>
    </location>
</feature>
<proteinExistence type="predicted"/>
<evidence type="ECO:0000256" key="3">
    <source>
        <dbReference type="ARBA" id="ARBA00022723"/>
    </source>
</evidence>
<dbReference type="Pfam" id="PF08282">
    <property type="entry name" value="Hydrolase_3"/>
    <property type="match status" value="1"/>
</dbReference>
<feature type="transmembrane region" description="Helical" evidence="7">
    <location>
        <begin position="339"/>
        <end position="357"/>
    </location>
</feature>
<evidence type="ECO:0000256" key="2">
    <source>
        <dbReference type="ARBA" id="ARBA00022692"/>
    </source>
</evidence>
<evidence type="ECO:0000313" key="9">
    <source>
        <dbReference type="EMBL" id="KXN65905.1"/>
    </source>
</evidence>
<protein>
    <submittedName>
        <fullName evidence="9">ATPase, P-type, K/Mg/Cd/Cu/Zn/Na/Ca/Na/H-transporter</fullName>
    </submittedName>
</protein>
<dbReference type="GO" id="GO:0005768">
    <property type="term" value="C:endosome"/>
    <property type="evidence" value="ECO:0007669"/>
    <property type="project" value="TreeGrafter"/>
</dbReference>
<dbReference type="Proteomes" id="UP000070444">
    <property type="component" value="Unassembled WGS sequence"/>
</dbReference>
<dbReference type="EMBL" id="KQ964798">
    <property type="protein sequence ID" value="KXN65905.1"/>
    <property type="molecule type" value="Genomic_DNA"/>
</dbReference>
<dbReference type="GO" id="GO:0006897">
    <property type="term" value="P:endocytosis"/>
    <property type="evidence" value="ECO:0007669"/>
    <property type="project" value="TreeGrafter"/>
</dbReference>
<dbReference type="NCBIfam" id="TIGR01494">
    <property type="entry name" value="ATPase_P-type"/>
    <property type="match status" value="1"/>
</dbReference>
<feature type="domain" description="P-type ATPase C-terminal" evidence="8">
    <location>
        <begin position="139"/>
        <end position="364"/>
    </location>
</feature>
<dbReference type="PANTHER" id="PTHR24092">
    <property type="entry name" value="PROBABLE PHOSPHOLIPID-TRANSPORTING ATPASE"/>
    <property type="match status" value="1"/>
</dbReference>
<keyword evidence="6 7" id="KW-0472">Membrane</keyword>
<dbReference type="GO" id="GO:0046872">
    <property type="term" value="F:metal ion binding"/>
    <property type="evidence" value="ECO:0007669"/>
    <property type="project" value="UniProtKB-KW"/>
</dbReference>
<dbReference type="GO" id="GO:0005886">
    <property type="term" value="C:plasma membrane"/>
    <property type="evidence" value="ECO:0007669"/>
    <property type="project" value="TreeGrafter"/>
</dbReference>
<evidence type="ECO:0000256" key="5">
    <source>
        <dbReference type="ARBA" id="ARBA00022989"/>
    </source>
</evidence>
<keyword evidence="5 7" id="KW-1133">Transmembrane helix</keyword>
<dbReference type="GO" id="GO:0005524">
    <property type="term" value="F:ATP binding"/>
    <property type="evidence" value="ECO:0007669"/>
    <property type="project" value="InterPro"/>
</dbReference>
<dbReference type="OMA" id="DQQFINI"/>
<dbReference type="Pfam" id="PF16212">
    <property type="entry name" value="PhoLip_ATPase_C"/>
    <property type="match status" value="1"/>
</dbReference>
<dbReference type="InterPro" id="IPR023298">
    <property type="entry name" value="ATPase_P-typ_TM_dom_sf"/>
</dbReference>
<dbReference type="GO" id="GO:0045332">
    <property type="term" value="P:phospholipid translocation"/>
    <property type="evidence" value="ECO:0007669"/>
    <property type="project" value="TreeGrafter"/>
</dbReference>
<feature type="transmembrane region" description="Helical" evidence="7">
    <location>
        <begin position="251"/>
        <end position="271"/>
    </location>
</feature>
<organism evidence="9 10">
    <name type="scientific">Conidiobolus coronatus (strain ATCC 28846 / CBS 209.66 / NRRL 28638)</name>
    <name type="common">Delacroixia coronata</name>
    <dbReference type="NCBI Taxonomy" id="796925"/>
    <lineage>
        <taxon>Eukaryota</taxon>
        <taxon>Fungi</taxon>
        <taxon>Fungi incertae sedis</taxon>
        <taxon>Zoopagomycota</taxon>
        <taxon>Entomophthoromycotina</taxon>
        <taxon>Entomophthoromycetes</taxon>
        <taxon>Entomophthorales</taxon>
        <taxon>Ancylistaceae</taxon>
        <taxon>Conidiobolus</taxon>
    </lineage>
</organism>
<evidence type="ECO:0000256" key="6">
    <source>
        <dbReference type="ARBA" id="ARBA00023136"/>
    </source>
</evidence>
<dbReference type="PANTHER" id="PTHR24092:SF5">
    <property type="entry name" value="PHOSPHOLIPID-TRANSPORTING ATPASE"/>
    <property type="match status" value="1"/>
</dbReference>
<dbReference type="OrthoDB" id="377733at2759"/>
<dbReference type="SUPFAM" id="SSF56784">
    <property type="entry name" value="HAD-like"/>
    <property type="match status" value="1"/>
</dbReference>
<comment type="subcellular location">
    <subcellularLocation>
        <location evidence="1">Membrane</location>
        <topology evidence="1">Multi-pass membrane protein</topology>
    </subcellularLocation>
</comment>
<accession>A0A137NSY8</accession>
<evidence type="ECO:0000259" key="8">
    <source>
        <dbReference type="Pfam" id="PF16212"/>
    </source>
</evidence>
<feature type="transmembrane region" description="Helical" evidence="7">
    <location>
        <begin position="169"/>
        <end position="192"/>
    </location>
</feature>
<dbReference type="AlphaFoldDB" id="A0A137NSY8"/>